<evidence type="ECO:0000313" key="1">
    <source>
        <dbReference type="EMBL" id="SUG69607.1"/>
    </source>
</evidence>
<dbReference type="Proteomes" id="UP000255534">
    <property type="component" value="Unassembled WGS sequence"/>
</dbReference>
<dbReference type="Gene3D" id="2.40.110.10">
    <property type="entry name" value="Butyryl-CoA Dehydrogenase, subunit A, domain 2"/>
    <property type="match status" value="1"/>
</dbReference>
<organism evidence="1 2">
    <name type="scientific">Salmonella enterica I</name>
    <dbReference type="NCBI Taxonomy" id="59201"/>
    <lineage>
        <taxon>Bacteria</taxon>
        <taxon>Pseudomonadati</taxon>
        <taxon>Pseudomonadota</taxon>
        <taxon>Gammaproteobacteria</taxon>
        <taxon>Enterobacterales</taxon>
        <taxon>Enterobacteriaceae</taxon>
        <taxon>Salmonella</taxon>
    </lineage>
</organism>
<dbReference type="EC" id="1.14.14.9" evidence="1"/>
<proteinExistence type="predicted"/>
<dbReference type="GO" id="GO:0052881">
    <property type="term" value="F:4-hydroxyphenylacetate 3-monooxygenase activity"/>
    <property type="evidence" value="ECO:0007669"/>
    <property type="project" value="UniProtKB-EC"/>
</dbReference>
<dbReference type="SUPFAM" id="SSF56645">
    <property type="entry name" value="Acyl-CoA dehydrogenase NM domain-like"/>
    <property type="match status" value="1"/>
</dbReference>
<dbReference type="InterPro" id="IPR046373">
    <property type="entry name" value="Acyl-CoA_Oxase/DH_mid-dom_sf"/>
</dbReference>
<dbReference type="AlphaFoldDB" id="A0A379UNU8"/>
<protein>
    <submittedName>
        <fullName evidence="1">4-hydroxyphenylacetate 3-monooxygenase</fullName>
        <ecNumber evidence="1">1.14.14.9</ecNumber>
    </submittedName>
</protein>
<keyword evidence="1" id="KW-0503">Monooxygenase</keyword>
<dbReference type="InterPro" id="IPR009100">
    <property type="entry name" value="AcylCoA_DH/oxidase_NM_dom_sf"/>
</dbReference>
<dbReference type="GO" id="GO:0016627">
    <property type="term" value="F:oxidoreductase activity, acting on the CH-CH group of donors"/>
    <property type="evidence" value="ECO:0007669"/>
    <property type="project" value="InterPro"/>
</dbReference>
<accession>A0A379UNU8</accession>
<evidence type="ECO:0000313" key="2">
    <source>
        <dbReference type="Proteomes" id="UP000255534"/>
    </source>
</evidence>
<gene>
    <name evidence="1" type="primary">hpaB_3</name>
    <name evidence="1" type="ORF">NCTC5798_00683</name>
</gene>
<keyword evidence="1" id="KW-0560">Oxidoreductase</keyword>
<name>A0A379UNU8_SALET</name>
<sequence length="63" mass="6987">MIGFGSAQVMGENPDFALMFVAPMDAEGVKLISRASYEMVAARRARRLIIHSPAALMKTMPFW</sequence>
<reference evidence="1 2" key="1">
    <citation type="submission" date="2018-06" db="EMBL/GenBank/DDBJ databases">
        <authorList>
            <consortium name="Pathogen Informatics"/>
            <person name="Doyle S."/>
        </authorList>
    </citation>
    <scope>NUCLEOTIDE SEQUENCE [LARGE SCALE GENOMIC DNA]</scope>
    <source>
        <strain evidence="1 2">NCTC5798</strain>
    </source>
</reference>
<dbReference type="EMBL" id="UGXK01000001">
    <property type="protein sequence ID" value="SUG69607.1"/>
    <property type="molecule type" value="Genomic_DNA"/>
</dbReference>